<dbReference type="PANTHER" id="PTHR43047:SF72">
    <property type="entry name" value="OSMOSENSING HISTIDINE PROTEIN KINASE SLN1"/>
    <property type="match status" value="1"/>
</dbReference>
<evidence type="ECO:0000259" key="5">
    <source>
        <dbReference type="PROSITE" id="PS50112"/>
    </source>
</evidence>
<keyword evidence="4" id="KW-0418">Kinase</keyword>
<dbReference type="InterPro" id="IPR036097">
    <property type="entry name" value="HisK_dim/P_sf"/>
</dbReference>
<dbReference type="EC" id="2.7.13.3" evidence="2"/>
<accession>A0A7Y3TWQ7</accession>
<keyword evidence="3" id="KW-0808">Transferase</keyword>
<keyword evidence="7" id="KW-1185">Reference proteome</keyword>
<dbReference type="GO" id="GO:0009927">
    <property type="term" value="F:histidine phosphotransfer kinase activity"/>
    <property type="evidence" value="ECO:0007669"/>
    <property type="project" value="TreeGrafter"/>
</dbReference>
<gene>
    <name evidence="6" type="ORF">HLB35_04095</name>
</gene>
<evidence type="ECO:0000256" key="1">
    <source>
        <dbReference type="ARBA" id="ARBA00000085"/>
    </source>
</evidence>
<dbReference type="InterPro" id="IPR000014">
    <property type="entry name" value="PAS"/>
</dbReference>
<comment type="catalytic activity">
    <reaction evidence="1">
        <text>ATP + protein L-histidine = ADP + protein N-phospho-L-histidine.</text>
        <dbReference type="EC" id="2.7.13.3"/>
    </reaction>
</comment>
<dbReference type="SUPFAM" id="SSF55785">
    <property type="entry name" value="PYP-like sensor domain (PAS domain)"/>
    <property type="match status" value="1"/>
</dbReference>
<dbReference type="Pfam" id="PF08448">
    <property type="entry name" value="PAS_4"/>
    <property type="match status" value="1"/>
</dbReference>
<protein>
    <recommendedName>
        <fullName evidence="2">histidine kinase</fullName>
        <ecNumber evidence="2">2.7.13.3</ecNumber>
    </recommendedName>
</protein>
<dbReference type="Pfam" id="PF00512">
    <property type="entry name" value="HisKA"/>
    <property type="match status" value="1"/>
</dbReference>
<reference evidence="6 7" key="1">
    <citation type="submission" date="2020-05" db="EMBL/GenBank/DDBJ databases">
        <authorList>
            <person name="Ruan W."/>
            <person name="Jeon C.O."/>
            <person name="Chun B.H."/>
        </authorList>
    </citation>
    <scope>NUCLEOTIDE SEQUENCE [LARGE SCALE GENOMIC DNA]</scope>
    <source>
        <strain evidence="6 7">TBZ9</strain>
    </source>
</reference>
<dbReference type="RefSeq" id="WP_171701632.1">
    <property type="nucleotide sequence ID" value="NZ_JABFHI010000002.1"/>
</dbReference>
<sequence length="146" mass="16572">MPCFVKDWYGRFSMVNQTLAAVFGASPEEIIGKTDADFSPRPEEIEAFLLDDQEVLRSGKIKFIPEEPVTDSIGQQRWFQTTKIPLQLNLPREKRRLVGVATDITHRKQRQDKAEQASQAKSLFVANMSHEIRTPLNAIIGFGDLL</sequence>
<dbReference type="InterPro" id="IPR035965">
    <property type="entry name" value="PAS-like_dom_sf"/>
</dbReference>
<feature type="domain" description="PAS" evidence="5">
    <location>
        <begin position="1"/>
        <end position="59"/>
    </location>
</feature>
<evidence type="ECO:0000313" key="7">
    <source>
        <dbReference type="Proteomes" id="UP000588806"/>
    </source>
</evidence>
<name>A0A7Y3TWQ7_9GAMM</name>
<evidence type="ECO:0000313" key="6">
    <source>
        <dbReference type="EMBL" id="NOG31150.1"/>
    </source>
</evidence>
<dbReference type="NCBIfam" id="TIGR00229">
    <property type="entry name" value="sensory_box"/>
    <property type="match status" value="1"/>
</dbReference>
<organism evidence="6 7">
    <name type="scientific">Vreelandella azerica</name>
    <dbReference type="NCBI Taxonomy" id="2732867"/>
    <lineage>
        <taxon>Bacteria</taxon>
        <taxon>Pseudomonadati</taxon>
        <taxon>Pseudomonadota</taxon>
        <taxon>Gammaproteobacteria</taxon>
        <taxon>Oceanospirillales</taxon>
        <taxon>Halomonadaceae</taxon>
        <taxon>Vreelandella</taxon>
    </lineage>
</organism>
<dbReference type="EMBL" id="JABFHI010000002">
    <property type="protein sequence ID" value="NOG31150.1"/>
    <property type="molecule type" value="Genomic_DNA"/>
</dbReference>
<dbReference type="InterPro" id="IPR013656">
    <property type="entry name" value="PAS_4"/>
</dbReference>
<dbReference type="GO" id="GO:0005886">
    <property type="term" value="C:plasma membrane"/>
    <property type="evidence" value="ECO:0007669"/>
    <property type="project" value="TreeGrafter"/>
</dbReference>
<comment type="caution">
    <text evidence="6">The sequence shown here is derived from an EMBL/GenBank/DDBJ whole genome shotgun (WGS) entry which is preliminary data.</text>
</comment>
<dbReference type="PROSITE" id="PS50112">
    <property type="entry name" value="PAS"/>
    <property type="match status" value="1"/>
</dbReference>
<proteinExistence type="predicted"/>
<dbReference type="CDD" id="cd00130">
    <property type="entry name" value="PAS"/>
    <property type="match status" value="1"/>
</dbReference>
<dbReference type="GO" id="GO:0000155">
    <property type="term" value="F:phosphorelay sensor kinase activity"/>
    <property type="evidence" value="ECO:0007669"/>
    <property type="project" value="InterPro"/>
</dbReference>
<dbReference type="PANTHER" id="PTHR43047">
    <property type="entry name" value="TWO-COMPONENT HISTIDINE PROTEIN KINASE"/>
    <property type="match status" value="1"/>
</dbReference>
<dbReference type="Gene3D" id="1.10.287.130">
    <property type="match status" value="1"/>
</dbReference>
<evidence type="ECO:0000256" key="3">
    <source>
        <dbReference type="ARBA" id="ARBA00022679"/>
    </source>
</evidence>
<reference evidence="6 7" key="2">
    <citation type="submission" date="2020-06" db="EMBL/GenBank/DDBJ databases">
        <title>Halomonas songnenensis sp. nov., a moderately halophilic bacterium isolated from saline and alkaline soils.</title>
        <authorList>
            <person name="Jiang J."/>
            <person name="Pan Y."/>
        </authorList>
    </citation>
    <scope>NUCLEOTIDE SEQUENCE [LARGE SCALE GENOMIC DNA]</scope>
    <source>
        <strain evidence="6 7">TBZ9</strain>
    </source>
</reference>
<dbReference type="AlphaFoldDB" id="A0A7Y3TWQ7"/>
<dbReference type="InterPro" id="IPR003661">
    <property type="entry name" value="HisK_dim/P_dom"/>
</dbReference>
<dbReference type="Proteomes" id="UP000588806">
    <property type="component" value="Unassembled WGS sequence"/>
</dbReference>
<dbReference type="Gene3D" id="3.30.450.20">
    <property type="entry name" value="PAS domain"/>
    <property type="match status" value="1"/>
</dbReference>
<dbReference type="CDD" id="cd00082">
    <property type="entry name" value="HisKA"/>
    <property type="match status" value="1"/>
</dbReference>
<dbReference type="SUPFAM" id="SSF47384">
    <property type="entry name" value="Homodimeric domain of signal transducing histidine kinase"/>
    <property type="match status" value="1"/>
</dbReference>
<evidence type="ECO:0000256" key="2">
    <source>
        <dbReference type="ARBA" id="ARBA00012438"/>
    </source>
</evidence>
<evidence type="ECO:0000256" key="4">
    <source>
        <dbReference type="ARBA" id="ARBA00022777"/>
    </source>
</evidence>